<comment type="caution">
    <text evidence="2">The sequence shown here is derived from an EMBL/GenBank/DDBJ whole genome shotgun (WGS) entry which is preliminary data.</text>
</comment>
<dbReference type="Proteomes" id="UP000185612">
    <property type="component" value="Unassembled WGS sequence"/>
</dbReference>
<keyword evidence="3" id="KW-1185">Reference proteome</keyword>
<name>A0A1Q5PU74_9ACTO</name>
<dbReference type="Pfam" id="PF01547">
    <property type="entry name" value="SBP_bac_1"/>
    <property type="match status" value="1"/>
</dbReference>
<dbReference type="PANTHER" id="PTHR43649:SF30">
    <property type="entry name" value="ABC TRANSPORTER SUBSTRATE-BINDING PROTEIN"/>
    <property type="match status" value="1"/>
</dbReference>
<dbReference type="InParanoid" id="A0A1Q5PU74"/>
<dbReference type="PROSITE" id="PS51257">
    <property type="entry name" value="PROKAR_LIPOPROTEIN"/>
    <property type="match status" value="1"/>
</dbReference>
<organism evidence="2 3">
    <name type="scientific">Buchananella hordeovulneris</name>
    <dbReference type="NCBI Taxonomy" id="52770"/>
    <lineage>
        <taxon>Bacteria</taxon>
        <taxon>Bacillati</taxon>
        <taxon>Actinomycetota</taxon>
        <taxon>Actinomycetes</taxon>
        <taxon>Actinomycetales</taxon>
        <taxon>Actinomycetaceae</taxon>
        <taxon>Buchananella</taxon>
    </lineage>
</organism>
<keyword evidence="1" id="KW-0732">Signal</keyword>
<dbReference type="InterPro" id="IPR050490">
    <property type="entry name" value="Bact_solute-bd_prot1"/>
</dbReference>
<feature type="chain" id="PRO_5039610796" description="Extracellular solute-binding protein" evidence="1">
    <location>
        <begin position="23"/>
        <end position="426"/>
    </location>
</feature>
<sequence length="426" mass="45705">MKRGKQLTALAAGLALTLTACGTDTESKDAQPTGGEAPAASADLNTTIKILAPSYSESSKSDWETIIKKFNETYPNVKVELQIEGWEDFAAKVQARIQSGDLPDILNDNTFALAASEGLLYPITEVMSPETLAAIEPALLENGKGTDGTQWAAPDVASSRLLAYNTKLFEQAGITEAPKTWAELEAAAQKIKGLGGDVSAYGMPLGKEEAQNETSLWLWGNGANWPQGDKLVADQPAAAEALTQMKSFIDAGLTQPNPGTSNRQDAVNLFNNGKLAMLLMHTGLLKEVDEKYPDIKYGIGPVPTKDGQPIAFGVTDFVVAFDNGDADRKAATKAFLDLMYSDEMYESWYQGTGLMPVTKTMIEKATAEAGHFAPFYAALKDVKFLPVGDPKWDALQGALQGTMGKLEKETPDTVLKEIQAQLDAQG</sequence>
<dbReference type="PANTHER" id="PTHR43649">
    <property type="entry name" value="ARABINOSE-BINDING PROTEIN-RELATED"/>
    <property type="match status" value="1"/>
</dbReference>
<dbReference type="STRING" id="52770.BSZ40_09845"/>
<feature type="signal peptide" evidence="1">
    <location>
        <begin position="1"/>
        <end position="22"/>
    </location>
</feature>
<protein>
    <recommendedName>
        <fullName evidence="4">Extracellular solute-binding protein</fullName>
    </recommendedName>
</protein>
<dbReference type="RefSeq" id="WP_073825881.1">
    <property type="nucleotide sequence ID" value="NZ_MQVS01000012.1"/>
</dbReference>
<dbReference type="InterPro" id="IPR006059">
    <property type="entry name" value="SBP"/>
</dbReference>
<evidence type="ECO:0000256" key="1">
    <source>
        <dbReference type="SAM" id="SignalP"/>
    </source>
</evidence>
<dbReference type="EMBL" id="MQVS01000012">
    <property type="protein sequence ID" value="OKL50930.1"/>
    <property type="molecule type" value="Genomic_DNA"/>
</dbReference>
<proteinExistence type="predicted"/>
<evidence type="ECO:0008006" key="4">
    <source>
        <dbReference type="Google" id="ProtNLM"/>
    </source>
</evidence>
<dbReference type="OrthoDB" id="8317736at2"/>
<accession>A0A1Q5PU74</accession>
<dbReference type="Gene3D" id="3.40.190.10">
    <property type="entry name" value="Periplasmic binding protein-like II"/>
    <property type="match status" value="1"/>
</dbReference>
<evidence type="ECO:0000313" key="2">
    <source>
        <dbReference type="EMBL" id="OKL50930.1"/>
    </source>
</evidence>
<evidence type="ECO:0000313" key="3">
    <source>
        <dbReference type="Proteomes" id="UP000185612"/>
    </source>
</evidence>
<reference evidence="3" key="1">
    <citation type="submission" date="2016-12" db="EMBL/GenBank/DDBJ databases">
        <authorList>
            <person name="Meng X."/>
        </authorList>
    </citation>
    <scope>NUCLEOTIDE SEQUENCE [LARGE SCALE GENOMIC DNA]</scope>
    <source>
        <strain evidence="3">DSM 20732</strain>
    </source>
</reference>
<dbReference type="AlphaFoldDB" id="A0A1Q5PU74"/>
<gene>
    <name evidence="2" type="ORF">BSZ40_09845</name>
</gene>
<dbReference type="SUPFAM" id="SSF53850">
    <property type="entry name" value="Periplasmic binding protein-like II"/>
    <property type="match status" value="1"/>
</dbReference>